<keyword evidence="6" id="KW-0119">Carbohydrate metabolism</keyword>
<comment type="catalytic activity">
    <reaction evidence="1 10">
        <text>Hydrolysis of terminal, non-reducing beta-D-glucosyl residues with release of beta-D-glucose.</text>
        <dbReference type="EC" id="3.2.1.21"/>
    </reaction>
</comment>
<dbReference type="InterPro" id="IPR017736">
    <property type="entry name" value="Glyco_hydro_1_beta-glucosidase"/>
</dbReference>
<keyword evidence="7 10" id="KW-0326">Glycosidase</keyword>
<reference evidence="12" key="1">
    <citation type="journal article" date="2019" name="Int. J. Syst. Evol. Microbiol.">
        <title>The Global Catalogue of Microorganisms (GCM) 10K type strain sequencing project: providing services to taxonomists for standard genome sequencing and annotation.</title>
        <authorList>
            <consortium name="The Broad Institute Genomics Platform"/>
            <consortium name="The Broad Institute Genome Sequencing Center for Infectious Disease"/>
            <person name="Wu L."/>
            <person name="Ma J."/>
        </authorList>
    </citation>
    <scope>NUCLEOTIDE SEQUENCE [LARGE SCALE GENOMIC DNA]</scope>
    <source>
        <strain evidence="12">JCM 14370</strain>
    </source>
</reference>
<protein>
    <recommendedName>
        <fullName evidence="3 10">Beta-glucosidase</fullName>
        <ecNumber evidence="3 10">3.2.1.21</ecNumber>
    </recommendedName>
</protein>
<evidence type="ECO:0000256" key="1">
    <source>
        <dbReference type="ARBA" id="ARBA00000448"/>
    </source>
</evidence>
<dbReference type="PANTHER" id="PTHR10353:SF36">
    <property type="entry name" value="LP05116P"/>
    <property type="match status" value="1"/>
</dbReference>
<dbReference type="InterPro" id="IPR017853">
    <property type="entry name" value="GH"/>
</dbReference>
<evidence type="ECO:0000256" key="6">
    <source>
        <dbReference type="ARBA" id="ARBA00023277"/>
    </source>
</evidence>
<evidence type="ECO:0000256" key="9">
    <source>
        <dbReference type="PROSITE-ProRule" id="PRU10055"/>
    </source>
</evidence>
<evidence type="ECO:0000313" key="11">
    <source>
        <dbReference type="EMBL" id="GGJ39827.1"/>
    </source>
</evidence>
<keyword evidence="4 10" id="KW-0378">Hydrolase</keyword>
<dbReference type="PROSITE" id="PS00653">
    <property type="entry name" value="GLYCOSYL_HYDROL_F1_2"/>
    <property type="match status" value="1"/>
</dbReference>
<comment type="similarity">
    <text evidence="2 10">Belongs to the glycosyl hydrolase 1 family.</text>
</comment>
<keyword evidence="8" id="KW-0624">Polysaccharide degradation</keyword>
<dbReference type="NCBIfam" id="TIGR03356">
    <property type="entry name" value="BGL"/>
    <property type="match status" value="1"/>
</dbReference>
<comment type="caution">
    <text evidence="11">The sequence shown here is derived from an EMBL/GenBank/DDBJ whole genome shotgun (WGS) entry which is preliminary data.</text>
</comment>
<evidence type="ECO:0000256" key="5">
    <source>
        <dbReference type="ARBA" id="ARBA00023001"/>
    </source>
</evidence>
<dbReference type="SUPFAM" id="SSF51445">
    <property type="entry name" value="(Trans)glycosidases"/>
    <property type="match status" value="1"/>
</dbReference>
<accession>A0ABQ2D0P3</accession>
<name>A0ABQ2D0P3_9DEIO</name>
<dbReference type="PANTHER" id="PTHR10353">
    <property type="entry name" value="GLYCOSYL HYDROLASE"/>
    <property type="match status" value="1"/>
</dbReference>
<dbReference type="RefSeq" id="WP_189003261.1">
    <property type="nucleotide sequence ID" value="NZ_BMOD01000010.1"/>
</dbReference>
<dbReference type="EC" id="3.2.1.21" evidence="3 10"/>
<dbReference type="PRINTS" id="PR00131">
    <property type="entry name" value="GLHYDRLASE1"/>
</dbReference>
<organism evidence="11 12">
    <name type="scientific">Deinococcus roseus</name>
    <dbReference type="NCBI Taxonomy" id="392414"/>
    <lineage>
        <taxon>Bacteria</taxon>
        <taxon>Thermotogati</taxon>
        <taxon>Deinococcota</taxon>
        <taxon>Deinococci</taxon>
        <taxon>Deinococcales</taxon>
        <taxon>Deinococcaceae</taxon>
        <taxon>Deinococcus</taxon>
    </lineage>
</organism>
<dbReference type="PROSITE" id="PS00572">
    <property type="entry name" value="GLYCOSYL_HYDROL_F1_1"/>
    <property type="match status" value="1"/>
</dbReference>
<dbReference type="Gene3D" id="3.20.20.80">
    <property type="entry name" value="Glycosidases"/>
    <property type="match status" value="1"/>
</dbReference>
<evidence type="ECO:0000256" key="10">
    <source>
        <dbReference type="RuleBase" id="RU361175"/>
    </source>
</evidence>
<evidence type="ECO:0000256" key="4">
    <source>
        <dbReference type="ARBA" id="ARBA00022801"/>
    </source>
</evidence>
<dbReference type="InterPro" id="IPR018120">
    <property type="entry name" value="Glyco_hydro_1_AS"/>
</dbReference>
<dbReference type="Pfam" id="PF00232">
    <property type="entry name" value="Glyco_hydro_1"/>
    <property type="match status" value="1"/>
</dbReference>
<keyword evidence="12" id="KW-1185">Reference proteome</keyword>
<dbReference type="InterPro" id="IPR033132">
    <property type="entry name" value="GH_1_N_CS"/>
</dbReference>
<proteinExistence type="inferred from homology"/>
<evidence type="ECO:0000313" key="12">
    <source>
        <dbReference type="Proteomes" id="UP000632222"/>
    </source>
</evidence>
<dbReference type="Proteomes" id="UP000632222">
    <property type="component" value="Unassembled WGS sequence"/>
</dbReference>
<sequence>MTVKSADPIQKVSALGMPQFPTGFVWGTATSSFQIEGATFEGGRSPSIWDTFCATEGKIIDQTNGEVACDHYHLWEQDLDLIKSLGVQAYRFSIAWPRVIPSGKGEINQEGLDFYERIVDGLIERGIEPHVTLYHWDLPQCLQDIGGWENRDVAYYFADYAAVVADRLGSRVKSYATFNEPWCVSILSNELGHHAPGKFDRKAALAVAHHLHLAHGLALQRLRTMNLTSQLGIVLNLTPAYAASETEADKAEAWLADGKGNRWFLDPILKGSYPQDVWDHYSEDVRPTVLPGDLALSSQPIDFMGINYYTRAFVSTADQQLPADTKYTDMGWEEYPSGLSDLLIRLHKDYNLPDIYITENGAAYPDKVADDGQVHDTDRINYLSEHFKAAHKTIEAGVPLKGYFVWSLMDNFEWAFGYSKRFGVVYVDYETQQRILKDSALWYQDFLKQQ</sequence>
<dbReference type="EMBL" id="BMOD01000010">
    <property type="protein sequence ID" value="GGJ39827.1"/>
    <property type="molecule type" value="Genomic_DNA"/>
</dbReference>
<evidence type="ECO:0000256" key="7">
    <source>
        <dbReference type="ARBA" id="ARBA00023295"/>
    </source>
</evidence>
<keyword evidence="5" id="KW-0136">Cellulose degradation</keyword>
<feature type="active site" description="Nucleophile" evidence="9">
    <location>
        <position position="359"/>
    </location>
</feature>
<dbReference type="InterPro" id="IPR001360">
    <property type="entry name" value="Glyco_hydro_1"/>
</dbReference>
<evidence type="ECO:0000256" key="2">
    <source>
        <dbReference type="ARBA" id="ARBA00010838"/>
    </source>
</evidence>
<evidence type="ECO:0000256" key="3">
    <source>
        <dbReference type="ARBA" id="ARBA00012744"/>
    </source>
</evidence>
<gene>
    <name evidence="11" type="ORF">GCM10008938_27320</name>
</gene>
<evidence type="ECO:0000256" key="8">
    <source>
        <dbReference type="ARBA" id="ARBA00023326"/>
    </source>
</evidence>